<dbReference type="EMBL" id="KN573346">
    <property type="protein sequence ID" value="KHJ83466.1"/>
    <property type="molecule type" value="Genomic_DNA"/>
</dbReference>
<name>A0A0B1SHU3_OESDE</name>
<proteinExistence type="predicted"/>
<evidence type="ECO:0000313" key="1">
    <source>
        <dbReference type="EMBL" id="KHJ83466.1"/>
    </source>
</evidence>
<accession>A0A0B1SHU3</accession>
<dbReference type="AlphaFoldDB" id="A0A0B1SHU3"/>
<sequence length="103" mass="11344">MIWWKFPPLSPNNDVCLRAVVFGVRMNTPAIVGELNPNAEEVQFGYVVAMYSLGQCISAPSLGYWSNKMEQVFLEQLTSGQTSYLDRGSGLFANGQHNGTAIL</sequence>
<gene>
    <name evidence="1" type="ORF">OESDEN_16837</name>
</gene>
<protein>
    <submittedName>
        <fullName evidence="1">Uncharacterized protein</fullName>
    </submittedName>
</protein>
<reference evidence="1 2" key="1">
    <citation type="submission" date="2014-03" db="EMBL/GenBank/DDBJ databases">
        <title>Draft genome of the hookworm Oesophagostomum dentatum.</title>
        <authorList>
            <person name="Mitreva M."/>
        </authorList>
    </citation>
    <scope>NUCLEOTIDE SEQUENCE [LARGE SCALE GENOMIC DNA]</scope>
    <source>
        <strain evidence="1 2">OD-Hann</strain>
    </source>
</reference>
<dbReference type="Proteomes" id="UP000053660">
    <property type="component" value="Unassembled WGS sequence"/>
</dbReference>
<organism evidence="1 2">
    <name type="scientific">Oesophagostomum dentatum</name>
    <name type="common">Nodular worm</name>
    <dbReference type="NCBI Taxonomy" id="61180"/>
    <lineage>
        <taxon>Eukaryota</taxon>
        <taxon>Metazoa</taxon>
        <taxon>Ecdysozoa</taxon>
        <taxon>Nematoda</taxon>
        <taxon>Chromadorea</taxon>
        <taxon>Rhabditida</taxon>
        <taxon>Rhabditina</taxon>
        <taxon>Rhabditomorpha</taxon>
        <taxon>Strongyloidea</taxon>
        <taxon>Strongylidae</taxon>
        <taxon>Oesophagostomum</taxon>
    </lineage>
</organism>
<dbReference type="OrthoDB" id="370281at2759"/>
<evidence type="ECO:0000313" key="2">
    <source>
        <dbReference type="Proteomes" id="UP000053660"/>
    </source>
</evidence>
<keyword evidence="2" id="KW-1185">Reference proteome</keyword>